<keyword evidence="2 6" id="KW-0812">Transmembrane</keyword>
<feature type="chain" id="PRO_5012900454" description="WSC domain-containing protein" evidence="7">
    <location>
        <begin position="22"/>
        <end position="261"/>
    </location>
</feature>
<dbReference type="AlphaFoldDB" id="A0A292PNE4"/>
<feature type="transmembrane region" description="Helical" evidence="6">
    <location>
        <begin position="173"/>
        <end position="197"/>
    </location>
</feature>
<accession>A0A292PNE4</accession>
<dbReference type="InterPro" id="IPR051694">
    <property type="entry name" value="Immunoregulatory_rcpt-like"/>
</dbReference>
<keyword evidence="3 6" id="KW-1133">Transmembrane helix</keyword>
<dbReference type="PANTHER" id="PTHR15549">
    <property type="entry name" value="PAIRED IMMUNOGLOBULIN-LIKE TYPE 2 RECEPTOR"/>
    <property type="match status" value="1"/>
</dbReference>
<evidence type="ECO:0000313" key="9">
    <source>
        <dbReference type="EMBL" id="CUS08291.1"/>
    </source>
</evidence>
<name>A0A292PNE4_9PEZI</name>
<feature type="compositionally biased region" description="Low complexity" evidence="5">
    <location>
        <begin position="126"/>
        <end position="143"/>
    </location>
</feature>
<dbReference type="GO" id="GO:0016020">
    <property type="term" value="C:membrane"/>
    <property type="evidence" value="ECO:0007669"/>
    <property type="project" value="UniProtKB-SubCell"/>
</dbReference>
<keyword evidence="7" id="KW-0732">Signal</keyword>
<feature type="region of interest" description="Disordered" evidence="5">
    <location>
        <begin position="118"/>
        <end position="168"/>
    </location>
</feature>
<proteinExistence type="predicted"/>
<comment type="subcellular location">
    <subcellularLocation>
        <location evidence="1">Membrane</location>
        <topology evidence="1">Single-pass membrane protein</topology>
    </subcellularLocation>
</comment>
<dbReference type="EMBL" id="LN891140">
    <property type="protein sequence ID" value="CUS08291.1"/>
    <property type="molecule type" value="Genomic_DNA"/>
</dbReference>
<gene>
    <name evidence="9" type="ORF">GSTUAT00007602001</name>
</gene>
<evidence type="ECO:0000256" key="1">
    <source>
        <dbReference type="ARBA" id="ARBA00004167"/>
    </source>
</evidence>
<evidence type="ECO:0000313" key="10">
    <source>
        <dbReference type="Proteomes" id="UP001412239"/>
    </source>
</evidence>
<evidence type="ECO:0000256" key="5">
    <source>
        <dbReference type="SAM" id="MobiDB-lite"/>
    </source>
</evidence>
<protein>
    <recommendedName>
        <fullName evidence="8">WSC domain-containing protein</fullName>
    </recommendedName>
</protein>
<feature type="domain" description="WSC" evidence="8">
    <location>
        <begin position="23"/>
        <end position="115"/>
    </location>
</feature>
<dbReference type="Pfam" id="PF01822">
    <property type="entry name" value="WSC"/>
    <property type="match status" value="1"/>
</dbReference>
<dbReference type="Proteomes" id="UP001412239">
    <property type="component" value="Unassembled WGS sequence"/>
</dbReference>
<organism evidence="9 10">
    <name type="scientific">Tuber aestivum</name>
    <name type="common">summer truffle</name>
    <dbReference type="NCBI Taxonomy" id="59557"/>
    <lineage>
        <taxon>Eukaryota</taxon>
        <taxon>Fungi</taxon>
        <taxon>Dikarya</taxon>
        <taxon>Ascomycota</taxon>
        <taxon>Pezizomycotina</taxon>
        <taxon>Pezizomycetes</taxon>
        <taxon>Pezizales</taxon>
        <taxon>Tuberaceae</taxon>
        <taxon>Tuber</taxon>
    </lineage>
</organism>
<keyword evidence="4 6" id="KW-0472">Membrane</keyword>
<dbReference type="GO" id="GO:0071944">
    <property type="term" value="C:cell periphery"/>
    <property type="evidence" value="ECO:0007669"/>
    <property type="project" value="UniProtKB-ARBA"/>
</dbReference>
<evidence type="ECO:0000256" key="3">
    <source>
        <dbReference type="ARBA" id="ARBA00022989"/>
    </source>
</evidence>
<evidence type="ECO:0000256" key="2">
    <source>
        <dbReference type="ARBA" id="ARBA00022692"/>
    </source>
</evidence>
<reference evidence="9" key="1">
    <citation type="submission" date="2015-10" db="EMBL/GenBank/DDBJ databases">
        <authorList>
            <person name="Regsiter A."/>
            <person name="william w."/>
        </authorList>
    </citation>
    <scope>NUCLEOTIDE SEQUENCE</scope>
    <source>
        <strain evidence="9">Montdore</strain>
    </source>
</reference>
<dbReference type="InterPro" id="IPR002889">
    <property type="entry name" value="WSC_carb-bd"/>
</dbReference>
<evidence type="ECO:0000256" key="6">
    <source>
        <dbReference type="SAM" id="Phobius"/>
    </source>
</evidence>
<dbReference type="PANTHER" id="PTHR15549:SF33">
    <property type="entry name" value="MEMBRANE PROTEIN WSC4, PUTATIVE (AFU_ORTHOLOGUE AFUA_5G09020)-RELATED"/>
    <property type="match status" value="1"/>
</dbReference>
<feature type="signal peptide" evidence="7">
    <location>
        <begin position="1"/>
        <end position="21"/>
    </location>
</feature>
<evidence type="ECO:0000256" key="7">
    <source>
        <dbReference type="SAM" id="SignalP"/>
    </source>
</evidence>
<sequence>MKQIATVLFTALAGYVHFSAAGDAVYHGCYNSSGSLQTKGEDNFQSRGKCRETCVKSPGYSVQAMTNSTLCLCGNFLPNDAYKADDSKCRQGCPGFEDETCGTRLGDYFSVYLSGLEENPDQDPVSSSSSSSPTSTGGMYGSTVSHPTAIPTLNKNQSSSSASSEPKKSVDKAGVAAGVVVGVLALLGIGLGLFLFIRRRKRQQVEEEYKRSVATRGFAKKPQQDHRLDPVMIQRRDSAGSIADNQDYSRRILKVTNPDDR</sequence>
<dbReference type="PROSITE" id="PS51212">
    <property type="entry name" value="WSC"/>
    <property type="match status" value="1"/>
</dbReference>
<dbReference type="SMART" id="SM00321">
    <property type="entry name" value="WSC"/>
    <property type="match status" value="1"/>
</dbReference>
<evidence type="ECO:0000259" key="8">
    <source>
        <dbReference type="PROSITE" id="PS51212"/>
    </source>
</evidence>
<keyword evidence="10" id="KW-1185">Reference proteome</keyword>
<evidence type="ECO:0000256" key="4">
    <source>
        <dbReference type="ARBA" id="ARBA00023136"/>
    </source>
</evidence>